<dbReference type="AlphaFoldDB" id="A0A1E5JSB8"/>
<dbReference type="PATRIC" id="fig|45071.7.peg.2274"/>
<gene>
    <name evidence="1" type="ORF">lpari_02130</name>
</gene>
<sequence length="174" mass="20327">MRLQEAIFLIQTYRETIEKEQDRFSVKFFHKSRNQEKISYCKALEKELELQVKSLNFESNLHDIINTAHNKVTMSFTAQTIITKGGSYFGTSRMLSLQRLLDIDEAWKTKGHSRFLVFSTHSDLHGLKTSGVFGDKVHRIVENFYRGVDNSYEQYQEIKKQAFAKQDASDLLYS</sequence>
<organism evidence="1 2">
    <name type="scientific">Legionella parisiensis</name>
    <dbReference type="NCBI Taxonomy" id="45071"/>
    <lineage>
        <taxon>Bacteria</taxon>
        <taxon>Pseudomonadati</taxon>
        <taxon>Pseudomonadota</taxon>
        <taxon>Gammaproteobacteria</taxon>
        <taxon>Legionellales</taxon>
        <taxon>Legionellaceae</taxon>
        <taxon>Legionella</taxon>
    </lineage>
</organism>
<reference evidence="1 2" key="1">
    <citation type="submission" date="2016-02" db="EMBL/GenBank/DDBJ databases">
        <title>Secondary metabolites in Legionella.</title>
        <authorList>
            <person name="Tobias N.J."/>
            <person name="Bode H.B."/>
        </authorList>
    </citation>
    <scope>NUCLEOTIDE SEQUENCE [LARGE SCALE GENOMIC DNA]</scope>
    <source>
        <strain evidence="1 2">DSM 19216</strain>
    </source>
</reference>
<dbReference type="Proteomes" id="UP000095229">
    <property type="component" value="Unassembled WGS sequence"/>
</dbReference>
<evidence type="ECO:0000313" key="1">
    <source>
        <dbReference type="EMBL" id="OEH46928.1"/>
    </source>
</evidence>
<proteinExistence type="predicted"/>
<accession>A0A1E5JSB8</accession>
<dbReference type="EMBL" id="LSOG01000061">
    <property type="protein sequence ID" value="OEH46928.1"/>
    <property type="molecule type" value="Genomic_DNA"/>
</dbReference>
<keyword evidence="2" id="KW-1185">Reference proteome</keyword>
<evidence type="ECO:0000313" key="2">
    <source>
        <dbReference type="Proteomes" id="UP000095229"/>
    </source>
</evidence>
<comment type="caution">
    <text evidence="1">The sequence shown here is derived from an EMBL/GenBank/DDBJ whole genome shotgun (WGS) entry which is preliminary data.</text>
</comment>
<name>A0A1E5JSB8_9GAMM</name>
<protein>
    <submittedName>
        <fullName evidence="1">Uncharacterized protein</fullName>
    </submittedName>
</protein>